<feature type="domain" description="Methyl-accepting transducer" evidence="6">
    <location>
        <begin position="396"/>
        <end position="653"/>
    </location>
</feature>
<name>A0A1I0UX83_9FIRM</name>
<keyword evidence="4" id="KW-0175">Coiled coil</keyword>
<keyword evidence="5" id="KW-1133">Transmembrane helix</keyword>
<sequence length="686" mass="73048">MESTKKSRKKKKIESNVSFKDSIKTKLIFIMILLVAVPLAIAIIISYNNSTNKAQNDALELLKSQANEVELEYSNVINQNVVALSAFANAKSTKDFISNYGTDKQLVSDEEIWNEFDKINESINDGNTSISMCKSSGDQLIRADHKEGSSIADRDYFQDCVSTGKPVVSNLVVSKSTGNRVTNIIVPIFDETGKKVIGTVHRSYNLANLHNFLTEHVSDGYIVDRNAIVVAHAQFEISADDEPLDMSSAEYMTSTESSGLISMDFSGVKTHSSWVKEPVSGFIVAVSKTENDIMVAANKAALIVLIIGAILVVVAIGLSFLIAKNFTSPIYSVENALSGLADGRFKKILVFNNRKDEFGEIVRSTNSVIDRLSSIVASIKNSAMTVTDSSEQLADMTNQIAATTATVSNAVQEIATGAIQQAEEIQSAADNVGKITDAVVGVQNSAENMENLAGKMKKASQTSSKSLHNLQDSSGDMTAKIEEIAKTIAATKDAVTSINESVEGISGIASQTNLLSLNASIEAARAGEAGRGFAVVAEEIRKLADDSDSMAQDIRKQMDVLLKQSEAAVAAANLVKQGNLEQQEAIGGTLESVNGMIEDIDGTVVGVHDIAGGATTCVQSNDVVSDAMSSLSAISEENAASSETTGASVEELSATATTLAISAEELKKIAVKLRTEISFFKDDTAE</sequence>
<dbReference type="SMART" id="SM00283">
    <property type="entry name" value="MA"/>
    <property type="match status" value="1"/>
</dbReference>
<evidence type="ECO:0000256" key="2">
    <source>
        <dbReference type="ARBA" id="ARBA00029447"/>
    </source>
</evidence>
<dbReference type="PROSITE" id="PS50111">
    <property type="entry name" value="CHEMOTAXIS_TRANSDUC_2"/>
    <property type="match status" value="1"/>
</dbReference>
<dbReference type="InterPro" id="IPR003660">
    <property type="entry name" value="HAMP_dom"/>
</dbReference>
<proteinExistence type="inferred from homology"/>
<evidence type="ECO:0000259" key="6">
    <source>
        <dbReference type="PROSITE" id="PS50111"/>
    </source>
</evidence>
<feature type="transmembrane region" description="Helical" evidence="5">
    <location>
        <begin position="27"/>
        <end position="47"/>
    </location>
</feature>
<dbReference type="OrthoDB" id="9762005at2"/>
<dbReference type="GO" id="GO:0016020">
    <property type="term" value="C:membrane"/>
    <property type="evidence" value="ECO:0007669"/>
    <property type="project" value="InterPro"/>
</dbReference>
<dbReference type="PANTHER" id="PTHR32089:SF112">
    <property type="entry name" value="LYSOZYME-LIKE PROTEIN-RELATED"/>
    <property type="match status" value="1"/>
</dbReference>
<dbReference type="Gene3D" id="1.10.287.950">
    <property type="entry name" value="Methyl-accepting chemotaxis protein"/>
    <property type="match status" value="1"/>
</dbReference>
<organism evidence="8 9">
    <name type="scientific">Acetitomaculum ruminis DSM 5522</name>
    <dbReference type="NCBI Taxonomy" id="1120918"/>
    <lineage>
        <taxon>Bacteria</taxon>
        <taxon>Bacillati</taxon>
        <taxon>Bacillota</taxon>
        <taxon>Clostridia</taxon>
        <taxon>Lachnospirales</taxon>
        <taxon>Lachnospiraceae</taxon>
        <taxon>Acetitomaculum</taxon>
    </lineage>
</organism>
<dbReference type="EMBL" id="FOJY01000001">
    <property type="protein sequence ID" value="SFA68704.1"/>
    <property type="molecule type" value="Genomic_DNA"/>
</dbReference>
<evidence type="ECO:0000256" key="1">
    <source>
        <dbReference type="ARBA" id="ARBA00023224"/>
    </source>
</evidence>
<evidence type="ECO:0000313" key="8">
    <source>
        <dbReference type="EMBL" id="SFA68704.1"/>
    </source>
</evidence>
<evidence type="ECO:0000313" key="9">
    <source>
        <dbReference type="Proteomes" id="UP000198838"/>
    </source>
</evidence>
<dbReference type="PANTHER" id="PTHR32089">
    <property type="entry name" value="METHYL-ACCEPTING CHEMOTAXIS PROTEIN MCPB"/>
    <property type="match status" value="1"/>
</dbReference>
<protein>
    <submittedName>
        <fullName evidence="8">Methyl-accepting chemotaxis sensory transducer with Cache sensor</fullName>
    </submittedName>
</protein>
<keyword evidence="9" id="KW-1185">Reference proteome</keyword>
<reference evidence="8 9" key="1">
    <citation type="submission" date="2016-10" db="EMBL/GenBank/DDBJ databases">
        <authorList>
            <person name="de Groot N.N."/>
        </authorList>
    </citation>
    <scope>NUCLEOTIDE SEQUENCE [LARGE SCALE GENOMIC DNA]</scope>
    <source>
        <strain evidence="8 9">DSM 5522</strain>
    </source>
</reference>
<dbReference type="STRING" id="1120918.SAMN05216249_10111"/>
<dbReference type="Pfam" id="PF00015">
    <property type="entry name" value="MCPsignal"/>
    <property type="match status" value="1"/>
</dbReference>
<dbReference type="SUPFAM" id="SSF58104">
    <property type="entry name" value="Methyl-accepting chemotaxis protein (MCP) signaling domain"/>
    <property type="match status" value="1"/>
</dbReference>
<dbReference type="Gene3D" id="6.10.340.10">
    <property type="match status" value="1"/>
</dbReference>
<gene>
    <name evidence="8" type="ORF">SAMN05216249_10111</name>
</gene>
<feature type="coiled-coil region" evidence="4">
    <location>
        <begin position="52"/>
        <end position="79"/>
    </location>
</feature>
<dbReference type="Proteomes" id="UP000198838">
    <property type="component" value="Unassembled WGS sequence"/>
</dbReference>
<dbReference type="InterPro" id="IPR004089">
    <property type="entry name" value="MCPsignal_dom"/>
</dbReference>
<keyword evidence="1 3" id="KW-0807">Transducer</keyword>
<dbReference type="RefSeq" id="WP_092869742.1">
    <property type="nucleotide sequence ID" value="NZ_FOJY01000001.1"/>
</dbReference>
<evidence type="ECO:0000256" key="5">
    <source>
        <dbReference type="SAM" id="Phobius"/>
    </source>
</evidence>
<evidence type="ECO:0000256" key="3">
    <source>
        <dbReference type="PROSITE-ProRule" id="PRU00284"/>
    </source>
</evidence>
<keyword evidence="5" id="KW-0812">Transmembrane</keyword>
<accession>A0A1I0UX83</accession>
<dbReference type="AlphaFoldDB" id="A0A1I0UX83"/>
<evidence type="ECO:0000259" key="7">
    <source>
        <dbReference type="PROSITE" id="PS50885"/>
    </source>
</evidence>
<feature type="domain" description="HAMP" evidence="7">
    <location>
        <begin position="324"/>
        <end position="377"/>
    </location>
</feature>
<dbReference type="GO" id="GO:0007165">
    <property type="term" value="P:signal transduction"/>
    <property type="evidence" value="ECO:0007669"/>
    <property type="project" value="UniProtKB-KW"/>
</dbReference>
<evidence type="ECO:0000256" key="4">
    <source>
        <dbReference type="SAM" id="Coils"/>
    </source>
</evidence>
<feature type="transmembrane region" description="Helical" evidence="5">
    <location>
        <begin position="300"/>
        <end position="323"/>
    </location>
</feature>
<keyword evidence="5" id="KW-0472">Membrane</keyword>
<comment type="similarity">
    <text evidence="2">Belongs to the methyl-accepting chemotaxis (MCP) protein family.</text>
</comment>
<dbReference type="Gene3D" id="3.30.450.20">
    <property type="entry name" value="PAS domain"/>
    <property type="match status" value="1"/>
</dbReference>
<dbReference type="PROSITE" id="PS50885">
    <property type="entry name" value="HAMP"/>
    <property type="match status" value="1"/>
</dbReference>